<gene>
    <name evidence="9" type="ORF">CTDIVETGP_0677</name>
</gene>
<dbReference type="CDD" id="cd06550">
    <property type="entry name" value="TM_ABC_iron-siderophores_like"/>
    <property type="match status" value="1"/>
</dbReference>
<dbReference type="Pfam" id="PF01032">
    <property type="entry name" value="FecCD"/>
    <property type="match status" value="1"/>
</dbReference>
<proteinExistence type="inferred from homology"/>
<evidence type="ECO:0000313" key="10">
    <source>
        <dbReference type="Proteomes" id="UP000019482"/>
    </source>
</evidence>
<keyword evidence="7 8" id="KW-0472">Membrane</keyword>
<evidence type="ECO:0000256" key="3">
    <source>
        <dbReference type="ARBA" id="ARBA00022448"/>
    </source>
</evidence>
<dbReference type="GO" id="GO:0022857">
    <property type="term" value="F:transmembrane transporter activity"/>
    <property type="evidence" value="ECO:0007669"/>
    <property type="project" value="InterPro"/>
</dbReference>
<dbReference type="GO" id="GO:0033214">
    <property type="term" value="P:siderophore-iron import into cell"/>
    <property type="evidence" value="ECO:0007669"/>
    <property type="project" value="TreeGrafter"/>
</dbReference>
<evidence type="ECO:0000256" key="5">
    <source>
        <dbReference type="ARBA" id="ARBA00022692"/>
    </source>
</evidence>
<evidence type="ECO:0000256" key="6">
    <source>
        <dbReference type="ARBA" id="ARBA00022989"/>
    </source>
</evidence>
<organism evidence="9 10">
    <name type="scientific">Clostridium tyrobutyricum DIVETGP</name>
    <dbReference type="NCBI Taxonomy" id="1408889"/>
    <lineage>
        <taxon>Bacteria</taxon>
        <taxon>Bacillati</taxon>
        <taxon>Bacillota</taxon>
        <taxon>Clostridia</taxon>
        <taxon>Eubacteriales</taxon>
        <taxon>Clostridiaceae</taxon>
        <taxon>Clostridium</taxon>
    </lineage>
</organism>
<evidence type="ECO:0000256" key="4">
    <source>
        <dbReference type="ARBA" id="ARBA00022475"/>
    </source>
</evidence>
<dbReference type="FunFam" id="1.10.3470.10:FF:000001">
    <property type="entry name" value="Vitamin B12 ABC transporter permease BtuC"/>
    <property type="match status" value="1"/>
</dbReference>
<dbReference type="PANTHER" id="PTHR30472">
    <property type="entry name" value="FERRIC ENTEROBACTIN TRANSPORT SYSTEM PERMEASE PROTEIN"/>
    <property type="match status" value="1"/>
</dbReference>
<feature type="transmembrane region" description="Helical" evidence="8">
    <location>
        <begin position="267"/>
        <end position="296"/>
    </location>
</feature>
<evidence type="ECO:0000256" key="8">
    <source>
        <dbReference type="SAM" id="Phobius"/>
    </source>
</evidence>
<sequence length="364" mass="39117">MKEGLDTSSTNIKKVSKSIVKENGQIKRNICYANWIFLLLLIVTFLFSFTVGTYRLSVSEIINVFYTKITGAPSLYGANVENVIFRVRMPRIFGAVFIGCALSAAGAAYQGLFRNPMVAPDILGASGGAGFGAALGLLLSFSSVETQIISFVFGLAAVLITLGINSAINRGEEGSVLSLILTGMVISSLCQAFIALIKYVGDTEDKLPEITFWLLGGLTTTTSKDILIMIVPMFIGLIPLFLLRWNLNVLSFGGEEARSLGVNTYRMKAIVIICSTLITAASVSIGGIIGWVGLIIPHLARMIVGPNYKVALPASMIIGSIYLLLVDDIARGIFTAEIPLGILTSLIGAPFFIYLLLKGRRGWI</sequence>
<feature type="transmembrane region" description="Helical" evidence="8">
    <location>
        <begin position="338"/>
        <end position="357"/>
    </location>
</feature>
<feature type="transmembrane region" description="Helical" evidence="8">
    <location>
        <begin position="226"/>
        <end position="247"/>
    </location>
</feature>
<dbReference type="InterPro" id="IPR000522">
    <property type="entry name" value="ABC_transptr_permease_BtuC"/>
</dbReference>
<feature type="transmembrane region" description="Helical" evidence="8">
    <location>
        <begin position="308"/>
        <end position="326"/>
    </location>
</feature>
<feature type="transmembrane region" description="Helical" evidence="8">
    <location>
        <begin position="32"/>
        <end position="54"/>
    </location>
</feature>
<reference evidence="9 10" key="1">
    <citation type="journal article" date="2015" name="Genome Announc.">
        <title>Draft Genome Sequence of Clostridium tyrobutyricum Strain DIVETGP, Isolated from Cow's Milk for Grana Padano Production.</title>
        <authorList>
            <person name="Soggiu A."/>
            <person name="Piras C."/>
            <person name="Gaiarsa S."/>
            <person name="Sassera D."/>
            <person name="Roncada P."/>
            <person name="Bendixen E."/>
            <person name="Brasca M."/>
            <person name="Bonizzi L."/>
        </authorList>
    </citation>
    <scope>NUCLEOTIDE SEQUENCE [LARGE SCALE GENOMIC DNA]</scope>
    <source>
        <strain evidence="9 10">DIVETGP</strain>
    </source>
</reference>
<evidence type="ECO:0000256" key="1">
    <source>
        <dbReference type="ARBA" id="ARBA00004651"/>
    </source>
</evidence>
<dbReference type="OrthoDB" id="9792889at2"/>
<evidence type="ECO:0000313" key="9">
    <source>
        <dbReference type="EMBL" id="CDL90607.1"/>
    </source>
</evidence>
<dbReference type="EMBL" id="CBXI010000008">
    <property type="protein sequence ID" value="CDL90607.1"/>
    <property type="molecule type" value="Genomic_DNA"/>
</dbReference>
<keyword evidence="4" id="KW-1003">Cell membrane</keyword>
<dbReference type="InterPro" id="IPR037294">
    <property type="entry name" value="ABC_BtuC-like"/>
</dbReference>
<feature type="transmembrane region" description="Helical" evidence="8">
    <location>
        <begin position="148"/>
        <end position="168"/>
    </location>
</feature>
<name>W6NEV5_CLOTY</name>
<dbReference type="GeneID" id="29419885"/>
<accession>W6NEV5</accession>
<dbReference type="AlphaFoldDB" id="W6NEV5"/>
<keyword evidence="5 8" id="KW-0812">Transmembrane</keyword>
<comment type="subcellular location">
    <subcellularLocation>
        <location evidence="1">Cell membrane</location>
        <topology evidence="1">Multi-pass membrane protein</topology>
    </subcellularLocation>
</comment>
<feature type="transmembrane region" description="Helical" evidence="8">
    <location>
        <begin position="122"/>
        <end position="141"/>
    </location>
</feature>
<protein>
    <submittedName>
        <fullName evidence="9">Vitamin B12 ABC transporter, permease component BtuC</fullName>
    </submittedName>
</protein>
<dbReference type="GO" id="GO:0005886">
    <property type="term" value="C:plasma membrane"/>
    <property type="evidence" value="ECO:0007669"/>
    <property type="project" value="UniProtKB-SubCell"/>
</dbReference>
<evidence type="ECO:0000256" key="7">
    <source>
        <dbReference type="ARBA" id="ARBA00023136"/>
    </source>
</evidence>
<keyword evidence="3" id="KW-0813">Transport</keyword>
<feature type="transmembrane region" description="Helical" evidence="8">
    <location>
        <begin position="174"/>
        <end position="197"/>
    </location>
</feature>
<comment type="similarity">
    <text evidence="2">Belongs to the binding-protein-dependent transport system permease family. FecCD subfamily.</text>
</comment>
<keyword evidence="10" id="KW-1185">Reference proteome</keyword>
<dbReference type="SUPFAM" id="SSF81345">
    <property type="entry name" value="ABC transporter involved in vitamin B12 uptake, BtuC"/>
    <property type="match status" value="1"/>
</dbReference>
<keyword evidence="6 8" id="KW-1133">Transmembrane helix</keyword>
<dbReference type="RefSeq" id="WP_017753080.1">
    <property type="nucleotide sequence ID" value="NZ_CBXI010000008.1"/>
</dbReference>
<dbReference type="Gene3D" id="1.10.3470.10">
    <property type="entry name" value="ABC transporter involved in vitamin B12 uptake, BtuC"/>
    <property type="match status" value="1"/>
</dbReference>
<dbReference type="PANTHER" id="PTHR30472:SF70">
    <property type="entry name" value="MOLYBDATE IMPORT SYSTEM PERMEASE PROTEIN MOLB"/>
    <property type="match status" value="1"/>
</dbReference>
<feature type="transmembrane region" description="Helical" evidence="8">
    <location>
        <begin position="92"/>
        <end position="110"/>
    </location>
</feature>
<comment type="caution">
    <text evidence="9">The sequence shown here is derived from an EMBL/GenBank/DDBJ whole genome shotgun (WGS) entry which is preliminary data.</text>
</comment>
<dbReference type="Proteomes" id="UP000019482">
    <property type="component" value="Unassembled WGS sequence"/>
</dbReference>
<evidence type="ECO:0000256" key="2">
    <source>
        <dbReference type="ARBA" id="ARBA00007935"/>
    </source>
</evidence>